<dbReference type="SUPFAM" id="SSF53098">
    <property type="entry name" value="Ribonuclease H-like"/>
    <property type="match status" value="1"/>
</dbReference>
<dbReference type="eggNOG" id="COG3385">
    <property type="taxonomic scope" value="Bacteria"/>
</dbReference>
<proteinExistence type="predicted"/>
<dbReference type="InterPro" id="IPR012337">
    <property type="entry name" value="RNaseH-like_sf"/>
</dbReference>
<dbReference type="OrthoDB" id="2519014at2"/>
<dbReference type="AlphaFoldDB" id="U2M6F9"/>
<name>U2M6F9_9FIRM</name>
<feature type="domain" description="Transposase IS4-like" evidence="1">
    <location>
        <begin position="48"/>
        <end position="260"/>
    </location>
</feature>
<dbReference type="Pfam" id="PF01609">
    <property type="entry name" value="DDE_Tnp_1"/>
    <property type="match status" value="1"/>
</dbReference>
<reference evidence="2 3" key="1">
    <citation type="submission" date="2013-07" db="EMBL/GenBank/DDBJ databases">
        <authorList>
            <person name="Weinstock G."/>
            <person name="Sodergren E."/>
            <person name="Wylie T."/>
            <person name="Fulton L."/>
            <person name="Fulton R."/>
            <person name="Fronick C."/>
            <person name="O'Laughlin M."/>
            <person name="Godfrey J."/>
            <person name="Miner T."/>
            <person name="Herter B."/>
            <person name="Appelbaum E."/>
            <person name="Cordes M."/>
            <person name="Lek S."/>
            <person name="Wollam A."/>
            <person name="Pepin K.H."/>
            <person name="Palsikar V.B."/>
            <person name="Mitreva M."/>
            <person name="Wilson R.K."/>
        </authorList>
    </citation>
    <scope>NUCLEOTIDE SEQUENCE [LARGE SCALE GENOMIC DNA]</scope>
    <source>
        <strain evidence="2 3">ATCC 27760</strain>
    </source>
</reference>
<dbReference type="GO" id="GO:0003677">
    <property type="term" value="F:DNA binding"/>
    <property type="evidence" value="ECO:0007669"/>
    <property type="project" value="InterPro"/>
</dbReference>
<feature type="non-terminal residue" evidence="2">
    <location>
        <position position="260"/>
    </location>
</feature>
<protein>
    <recommendedName>
        <fullName evidence="1">Transposase IS4-like domain-containing protein</fullName>
    </recommendedName>
</protein>
<dbReference type="RefSeq" id="WP_021683322.1">
    <property type="nucleotide sequence ID" value="NZ_KI260477.1"/>
</dbReference>
<keyword evidence="3" id="KW-1185">Reference proteome</keyword>
<dbReference type="STRING" id="411473.RUMCAL_01826"/>
<accession>U2M6F9</accession>
<organism evidence="2 3">
    <name type="scientific">Ruminococcus callidus ATCC 27760</name>
    <dbReference type="NCBI Taxonomy" id="411473"/>
    <lineage>
        <taxon>Bacteria</taxon>
        <taxon>Bacillati</taxon>
        <taxon>Bacillota</taxon>
        <taxon>Clostridia</taxon>
        <taxon>Eubacteriales</taxon>
        <taxon>Oscillospiraceae</taxon>
        <taxon>Ruminococcus</taxon>
    </lineage>
</organism>
<evidence type="ECO:0000313" key="3">
    <source>
        <dbReference type="Proteomes" id="UP000016662"/>
    </source>
</evidence>
<sequence>MEKCSDKHRTSISRFLHNDQWNASSLEKAMKELVIHTIYEEAERSGKPILCIVDDTIASKTKPSSKAIHPMEAANFHFSHLKRKQDYGHQAVGVLLSCNGITLNYTMIMYDKSVSKIDTVKQIAEELPTAPTSSYLLCDSWYVCEKVVNAFICKGFHTVGALKTNRILYPYGTKMNVCEFAGKLIEAKCRELFHLVTVKGRKYYVYRYEGNLNGIENAVVLLSYPAKSFGKEKALRAFISTNAALSDEEILDLYVVRWEI</sequence>
<dbReference type="HOGENOM" id="CLU_055577_1_0_9"/>
<dbReference type="GO" id="GO:0004803">
    <property type="term" value="F:transposase activity"/>
    <property type="evidence" value="ECO:0007669"/>
    <property type="project" value="InterPro"/>
</dbReference>
<dbReference type="EMBL" id="AWVF01000229">
    <property type="protein sequence ID" value="ERJ94913.1"/>
    <property type="molecule type" value="Genomic_DNA"/>
</dbReference>
<evidence type="ECO:0000259" key="1">
    <source>
        <dbReference type="Pfam" id="PF01609"/>
    </source>
</evidence>
<evidence type="ECO:0000313" key="2">
    <source>
        <dbReference type="EMBL" id="ERJ94913.1"/>
    </source>
</evidence>
<gene>
    <name evidence="2" type="ORF">RUMCAL_01826</name>
</gene>
<dbReference type="Proteomes" id="UP000016662">
    <property type="component" value="Unassembled WGS sequence"/>
</dbReference>
<dbReference type="InterPro" id="IPR002559">
    <property type="entry name" value="Transposase_11"/>
</dbReference>
<comment type="caution">
    <text evidence="2">The sequence shown here is derived from an EMBL/GenBank/DDBJ whole genome shotgun (WGS) entry which is preliminary data.</text>
</comment>
<dbReference type="GO" id="GO:0006313">
    <property type="term" value="P:DNA transposition"/>
    <property type="evidence" value="ECO:0007669"/>
    <property type="project" value="InterPro"/>
</dbReference>